<proteinExistence type="predicted"/>
<accession>A0AAD0YJW1</accession>
<evidence type="ECO:0000313" key="1">
    <source>
        <dbReference type="EMBL" id="AZA89183.1"/>
    </source>
</evidence>
<dbReference type="RefSeq" id="WP_123855661.1">
    <property type="nucleotide sequence ID" value="NZ_CP033923.1"/>
</dbReference>
<protein>
    <submittedName>
        <fullName evidence="1">Uncharacterized protein</fullName>
    </submittedName>
</protein>
<name>A0AAD0YJW1_CHRNA</name>
<gene>
    <name evidence="1" type="ORF">EG343_00310</name>
</gene>
<evidence type="ECO:0000313" key="2">
    <source>
        <dbReference type="Proteomes" id="UP000278288"/>
    </source>
</evidence>
<dbReference type="EMBL" id="CP033923">
    <property type="protein sequence ID" value="AZA89183.1"/>
    <property type="molecule type" value="Genomic_DNA"/>
</dbReference>
<sequence length="75" mass="8508">MISDHKTIKVVTVSKHYENWEQIFECPNLEEINLDNPSQAQVQAMNEFGGLKRVRIKHFRAISATKSSSTESTAS</sequence>
<organism evidence="1 2">
    <name type="scientific">Chryseobacterium nakagawai</name>
    <dbReference type="NCBI Taxonomy" id="1241982"/>
    <lineage>
        <taxon>Bacteria</taxon>
        <taxon>Pseudomonadati</taxon>
        <taxon>Bacteroidota</taxon>
        <taxon>Flavobacteriia</taxon>
        <taxon>Flavobacteriales</taxon>
        <taxon>Weeksellaceae</taxon>
        <taxon>Chryseobacterium group</taxon>
        <taxon>Chryseobacterium</taxon>
    </lineage>
</organism>
<dbReference type="AlphaFoldDB" id="A0AAD0YJW1"/>
<reference evidence="1 2" key="1">
    <citation type="submission" date="2018-11" db="EMBL/GenBank/DDBJ databases">
        <title>Proposal to divide the Flavobacteriaceae and reorganize its genera based on Amino Acid Identity values calculated from whole genome sequences.</title>
        <authorList>
            <person name="Nicholson A.C."/>
            <person name="Gulvik C.A."/>
            <person name="Whitney A.M."/>
            <person name="Humrighouse B.W."/>
            <person name="Bell M."/>
            <person name="Holmes B."/>
            <person name="Steigerwalt A.G."/>
            <person name="Villarma A."/>
            <person name="Sheth M."/>
            <person name="Batra D."/>
            <person name="Pryor J."/>
            <person name="Bernardet J.-F."/>
            <person name="Hugo C."/>
            <person name="Kampfer P."/>
            <person name="Newman J."/>
            <person name="McQuiston J.R."/>
        </authorList>
    </citation>
    <scope>NUCLEOTIDE SEQUENCE [LARGE SCALE GENOMIC DNA]</scope>
    <source>
        <strain evidence="1 2">G0041</strain>
    </source>
</reference>
<keyword evidence="2" id="KW-1185">Reference proteome</keyword>
<dbReference type="KEGG" id="cnk:EG343_00310"/>
<dbReference type="Proteomes" id="UP000278288">
    <property type="component" value="Chromosome"/>
</dbReference>